<keyword evidence="4" id="KW-0732">Signal</keyword>
<dbReference type="PROSITE" id="PS00280">
    <property type="entry name" value="BPTI_KUNITZ_1"/>
    <property type="match status" value="1"/>
</dbReference>
<evidence type="ECO:0000313" key="6">
    <source>
        <dbReference type="EMBL" id="CAH1647748.1"/>
    </source>
</evidence>
<reference evidence="6" key="1">
    <citation type="submission" date="2022-02" db="EMBL/GenBank/DDBJ databases">
        <authorList>
            <person name="King R."/>
        </authorList>
    </citation>
    <scope>NUCLEOTIDE SEQUENCE</scope>
</reference>
<dbReference type="PRINTS" id="PR00759">
    <property type="entry name" value="BASICPTASE"/>
</dbReference>
<keyword evidence="3" id="KW-1015">Disulfide bond</keyword>
<keyword evidence="7" id="KW-1185">Reference proteome</keyword>
<sequence>MVFQGKEIYPFRVYLVLSLLLISNCICDNTKRTRTRSTLGENQKRFCFGSDSDNTIRAKRKVCLLRPDTGPCRADILSWYFDAKKRKCYRFFWGGCQGNGNNFVTEKECKETCYLSANMKATHTPYFCQLAFDYGTCFGQYNRWTWDHVAGHCRRRLYSGCGGNQNNFETKNECMANCLTKPNNTLTIDRMRFTTCIPFTISDFS</sequence>
<evidence type="ECO:0000256" key="3">
    <source>
        <dbReference type="ARBA" id="ARBA00023157"/>
    </source>
</evidence>
<dbReference type="PANTHER" id="PTHR10083">
    <property type="entry name" value="KUNITZ-TYPE PROTEASE INHIBITOR-RELATED"/>
    <property type="match status" value="1"/>
</dbReference>
<dbReference type="SMART" id="SM00131">
    <property type="entry name" value="KU"/>
    <property type="match status" value="2"/>
</dbReference>
<dbReference type="SUPFAM" id="SSF57362">
    <property type="entry name" value="BPTI-like"/>
    <property type="match status" value="2"/>
</dbReference>
<feature type="domain" description="BPTI/Kunitz inhibitor" evidence="5">
    <location>
        <begin position="128"/>
        <end position="178"/>
    </location>
</feature>
<keyword evidence="1" id="KW-0646">Protease inhibitor</keyword>
<dbReference type="InterPro" id="IPR002223">
    <property type="entry name" value="Kunitz_BPTI"/>
</dbReference>
<dbReference type="GO" id="GO:0004867">
    <property type="term" value="F:serine-type endopeptidase inhibitor activity"/>
    <property type="evidence" value="ECO:0007669"/>
    <property type="project" value="UniProtKB-KW"/>
</dbReference>
<accession>A0A9P0IIP4</accession>
<dbReference type="InterPro" id="IPR050098">
    <property type="entry name" value="TFPI/VKTCI-like"/>
</dbReference>
<dbReference type="CDD" id="cd00109">
    <property type="entry name" value="Kunitz-type"/>
    <property type="match status" value="2"/>
</dbReference>
<dbReference type="Proteomes" id="UP001153321">
    <property type="component" value="Chromosome Z"/>
</dbReference>
<evidence type="ECO:0000256" key="4">
    <source>
        <dbReference type="SAM" id="SignalP"/>
    </source>
</evidence>
<feature type="domain" description="BPTI/Kunitz inhibitor" evidence="5">
    <location>
        <begin position="63"/>
        <end position="113"/>
    </location>
</feature>
<dbReference type="AlphaFoldDB" id="A0A9P0IIP4"/>
<organism evidence="6 7">
    <name type="scientific">Spodoptera littoralis</name>
    <name type="common">Egyptian cotton leafworm</name>
    <dbReference type="NCBI Taxonomy" id="7109"/>
    <lineage>
        <taxon>Eukaryota</taxon>
        <taxon>Metazoa</taxon>
        <taxon>Ecdysozoa</taxon>
        <taxon>Arthropoda</taxon>
        <taxon>Hexapoda</taxon>
        <taxon>Insecta</taxon>
        <taxon>Pterygota</taxon>
        <taxon>Neoptera</taxon>
        <taxon>Endopterygota</taxon>
        <taxon>Lepidoptera</taxon>
        <taxon>Glossata</taxon>
        <taxon>Ditrysia</taxon>
        <taxon>Noctuoidea</taxon>
        <taxon>Noctuidae</taxon>
        <taxon>Amphipyrinae</taxon>
        <taxon>Spodoptera</taxon>
    </lineage>
</organism>
<dbReference type="Pfam" id="PF00014">
    <property type="entry name" value="Kunitz_BPTI"/>
    <property type="match status" value="2"/>
</dbReference>
<dbReference type="Gene3D" id="4.10.410.10">
    <property type="entry name" value="Pancreatic trypsin inhibitor Kunitz domain"/>
    <property type="match status" value="2"/>
</dbReference>
<evidence type="ECO:0000256" key="1">
    <source>
        <dbReference type="ARBA" id="ARBA00022690"/>
    </source>
</evidence>
<feature type="chain" id="PRO_5040244301" description="BPTI/Kunitz inhibitor domain-containing protein" evidence="4">
    <location>
        <begin position="28"/>
        <end position="205"/>
    </location>
</feature>
<name>A0A9P0IIP4_SPOLI</name>
<feature type="signal peptide" evidence="4">
    <location>
        <begin position="1"/>
        <end position="27"/>
    </location>
</feature>
<evidence type="ECO:0000259" key="5">
    <source>
        <dbReference type="PROSITE" id="PS50279"/>
    </source>
</evidence>
<evidence type="ECO:0000256" key="2">
    <source>
        <dbReference type="ARBA" id="ARBA00022900"/>
    </source>
</evidence>
<dbReference type="InterPro" id="IPR036880">
    <property type="entry name" value="Kunitz_BPTI_sf"/>
</dbReference>
<gene>
    <name evidence="6" type="ORF">SPLIT_LOCUS13094</name>
</gene>
<dbReference type="PROSITE" id="PS50279">
    <property type="entry name" value="BPTI_KUNITZ_2"/>
    <property type="match status" value="2"/>
</dbReference>
<dbReference type="FunFam" id="4.10.410.10:FF:000020">
    <property type="entry name" value="Collagen, type VI, alpha 3"/>
    <property type="match status" value="1"/>
</dbReference>
<dbReference type="EMBL" id="LR824562">
    <property type="protein sequence ID" value="CAH1647748.1"/>
    <property type="molecule type" value="Genomic_DNA"/>
</dbReference>
<evidence type="ECO:0000313" key="7">
    <source>
        <dbReference type="Proteomes" id="UP001153321"/>
    </source>
</evidence>
<keyword evidence="2" id="KW-0722">Serine protease inhibitor</keyword>
<dbReference type="InterPro" id="IPR020901">
    <property type="entry name" value="Prtase_inh_Kunz-CS"/>
</dbReference>
<proteinExistence type="predicted"/>
<protein>
    <recommendedName>
        <fullName evidence="5">BPTI/Kunitz inhibitor domain-containing protein</fullName>
    </recommendedName>
</protein>